<evidence type="ECO:0000259" key="11">
    <source>
        <dbReference type="Pfam" id="PF01435"/>
    </source>
</evidence>
<feature type="binding site" evidence="7">
    <location>
        <position position="300"/>
    </location>
    <ligand>
        <name>Zn(2+)</name>
        <dbReference type="ChEBI" id="CHEBI:29105"/>
        <note>catalytic</note>
    </ligand>
</feature>
<evidence type="ECO:0000256" key="1">
    <source>
        <dbReference type="ARBA" id="ARBA00022670"/>
    </source>
</evidence>
<proteinExistence type="inferred from homology"/>
<feature type="chain" id="PRO_5015424247" evidence="10">
    <location>
        <begin position="31"/>
        <end position="440"/>
    </location>
</feature>
<keyword evidence="9" id="KW-0812">Transmembrane</keyword>
<evidence type="ECO:0000256" key="5">
    <source>
        <dbReference type="ARBA" id="ARBA00023049"/>
    </source>
</evidence>
<feature type="transmembrane region" description="Helical" evidence="9">
    <location>
        <begin position="166"/>
        <end position="187"/>
    </location>
</feature>
<keyword evidence="9" id="KW-0472">Membrane</keyword>
<feature type="active site" description="Proton donor" evidence="6">
    <location>
        <position position="380"/>
    </location>
</feature>
<dbReference type="GO" id="GO:0004222">
    <property type="term" value="F:metalloendopeptidase activity"/>
    <property type="evidence" value="ECO:0007669"/>
    <property type="project" value="InterPro"/>
</dbReference>
<organism evidence="13 14">
    <name type="scientific">Solimicrobium silvestre</name>
    <dbReference type="NCBI Taxonomy" id="2099400"/>
    <lineage>
        <taxon>Bacteria</taxon>
        <taxon>Pseudomonadati</taxon>
        <taxon>Pseudomonadota</taxon>
        <taxon>Betaproteobacteria</taxon>
        <taxon>Burkholderiales</taxon>
        <taxon>Oxalobacteraceae</taxon>
        <taxon>Solimicrobium</taxon>
    </lineage>
</organism>
<feature type="transmembrane region" description="Helical" evidence="9">
    <location>
        <begin position="79"/>
        <end position="98"/>
    </location>
</feature>
<evidence type="ECO:0000256" key="6">
    <source>
        <dbReference type="PIRSR" id="PIRSR627057-1"/>
    </source>
</evidence>
<dbReference type="Proteomes" id="UP000237839">
    <property type="component" value="Unassembled WGS sequence"/>
</dbReference>
<comment type="caution">
    <text evidence="13">The sequence shown here is derived from an EMBL/GenBank/DDBJ whole genome shotgun (WGS) entry which is preliminary data.</text>
</comment>
<keyword evidence="3 8" id="KW-0378">Hydrolase</keyword>
<reference evidence="13 14" key="1">
    <citation type="submission" date="2018-02" db="EMBL/GenBank/DDBJ databases">
        <title>Solimicrobium silvestre gen. nov., sp. nov., isolated from alpine forest soil.</title>
        <authorList>
            <person name="Margesin R."/>
            <person name="Albuquerque L."/>
            <person name="Zhang D.-C."/>
            <person name="Froufe H.J.C."/>
            <person name="Severino R."/>
            <person name="Roxo I."/>
            <person name="Egas C."/>
            <person name="Da Costa M.S."/>
        </authorList>
    </citation>
    <scope>NUCLEOTIDE SEQUENCE [LARGE SCALE GENOMIC DNA]</scope>
    <source>
        <strain evidence="13 14">S20-91</strain>
    </source>
</reference>
<keyword evidence="14" id="KW-1185">Reference proteome</keyword>
<keyword evidence="9" id="KW-1133">Transmembrane helix</keyword>
<evidence type="ECO:0000313" key="14">
    <source>
        <dbReference type="Proteomes" id="UP000237839"/>
    </source>
</evidence>
<dbReference type="CDD" id="cd07343">
    <property type="entry name" value="M48A_Zmpste24p_like"/>
    <property type="match status" value="1"/>
</dbReference>
<dbReference type="Pfam" id="PF01435">
    <property type="entry name" value="Peptidase_M48"/>
    <property type="match status" value="1"/>
</dbReference>
<dbReference type="Gene3D" id="3.30.2010.10">
    <property type="entry name" value="Metalloproteases ('zincins'), catalytic domain"/>
    <property type="match status" value="1"/>
</dbReference>
<comment type="similarity">
    <text evidence="8">Belongs to the peptidase M48 family.</text>
</comment>
<keyword evidence="4 7" id="KW-0862">Zinc</keyword>
<evidence type="ECO:0000256" key="8">
    <source>
        <dbReference type="RuleBase" id="RU003983"/>
    </source>
</evidence>
<feature type="signal peptide" evidence="10">
    <location>
        <begin position="1"/>
        <end position="30"/>
    </location>
</feature>
<dbReference type="InterPro" id="IPR032456">
    <property type="entry name" value="Peptidase_M48_N"/>
</dbReference>
<dbReference type="InterPro" id="IPR001915">
    <property type="entry name" value="Peptidase_M48"/>
</dbReference>
<evidence type="ECO:0000256" key="4">
    <source>
        <dbReference type="ARBA" id="ARBA00022833"/>
    </source>
</evidence>
<protein>
    <submittedName>
        <fullName evidence="13">Peptidase family M48</fullName>
    </submittedName>
</protein>
<accession>A0A2S9GY08</accession>
<evidence type="ECO:0000256" key="7">
    <source>
        <dbReference type="PIRSR" id="PIRSR627057-2"/>
    </source>
</evidence>
<dbReference type="OrthoDB" id="9781930at2"/>
<dbReference type="AlphaFoldDB" id="A0A2S9GY08"/>
<feature type="transmembrane region" description="Helical" evidence="9">
    <location>
        <begin position="194"/>
        <end position="217"/>
    </location>
</feature>
<comment type="cofactor">
    <cofactor evidence="7 8">
        <name>Zn(2+)</name>
        <dbReference type="ChEBI" id="CHEBI:29105"/>
    </cofactor>
    <text evidence="7 8">Binds 1 zinc ion per subunit.</text>
</comment>
<feature type="transmembrane region" description="Helical" evidence="9">
    <location>
        <begin position="306"/>
        <end position="328"/>
    </location>
</feature>
<dbReference type="GO" id="GO:0046872">
    <property type="term" value="F:metal ion binding"/>
    <property type="evidence" value="ECO:0007669"/>
    <property type="project" value="UniProtKB-KW"/>
</dbReference>
<feature type="domain" description="CAAX prenyl protease 1 N-terminal" evidence="12">
    <location>
        <begin position="62"/>
        <end position="223"/>
    </location>
</feature>
<feature type="transmembrane region" description="Helical" evidence="9">
    <location>
        <begin position="119"/>
        <end position="146"/>
    </location>
</feature>
<dbReference type="EMBL" id="PUGF01000012">
    <property type="protein sequence ID" value="PRC92602.1"/>
    <property type="molecule type" value="Genomic_DNA"/>
</dbReference>
<sequence>MSKKIFWPTILFVIAISAAIGLLAPTSHNAAARAIGEIAPVSDVWRAALPHDPAAATDAYMARISPAAKARSDAYFEGGYWLTLWDLVMTLVASWLLLTSGVLARLRDKLEQRSRSKGLLVLVMGLGYILLSTLISLPLTVYQGFYREHEYGLANQTLLPWLGEQAIATAVACIIGPLFLALIYWVIRRAPKTWPVWGAVVTVGFMSFMMLLGPVYIDPLFNTYKPITDEKIKQPILSMARANGVPTDNVYEFDASKQSNRISANVSGIFGSAAVRMNDNLLKRTTLPEIKGVLGHEIGHYVLDHIYTGIIEFGIILVVGFAFLHWALRYSITRWGQQFGIRDASDPLGLPLVVGIFSIYMFAATPVLNTMTRVQEAQADAFGLNASQEPDGFAEVDLKLTEYRKSNPGDLEEFFFFDHPSPKKRIFASMRWKAEHLKLD</sequence>
<name>A0A2S9GY08_9BURK</name>
<evidence type="ECO:0000256" key="9">
    <source>
        <dbReference type="SAM" id="Phobius"/>
    </source>
</evidence>
<dbReference type="RefSeq" id="WP_105532418.1">
    <property type="nucleotide sequence ID" value="NZ_PUGF01000012.1"/>
</dbReference>
<dbReference type="PANTHER" id="PTHR10120">
    <property type="entry name" value="CAAX PRENYL PROTEASE 1"/>
    <property type="match status" value="1"/>
</dbReference>
<evidence type="ECO:0000256" key="10">
    <source>
        <dbReference type="SAM" id="SignalP"/>
    </source>
</evidence>
<evidence type="ECO:0000313" key="13">
    <source>
        <dbReference type="EMBL" id="PRC92602.1"/>
    </source>
</evidence>
<dbReference type="Pfam" id="PF16491">
    <property type="entry name" value="Peptidase_M48_N"/>
    <property type="match status" value="1"/>
</dbReference>
<gene>
    <name evidence="13" type="ORF">S2091_2657</name>
</gene>
<feature type="active site" evidence="6">
    <location>
        <position position="297"/>
    </location>
</feature>
<keyword evidence="5 8" id="KW-0482">Metalloprotease</keyword>
<evidence type="ECO:0000256" key="3">
    <source>
        <dbReference type="ARBA" id="ARBA00022801"/>
    </source>
</evidence>
<feature type="domain" description="Peptidase M48" evidence="11">
    <location>
        <begin position="227"/>
        <end position="427"/>
    </location>
</feature>
<keyword evidence="2 7" id="KW-0479">Metal-binding</keyword>
<keyword evidence="10" id="KW-0732">Signal</keyword>
<evidence type="ECO:0000256" key="2">
    <source>
        <dbReference type="ARBA" id="ARBA00022723"/>
    </source>
</evidence>
<dbReference type="GO" id="GO:0071586">
    <property type="term" value="P:CAAX-box protein processing"/>
    <property type="evidence" value="ECO:0007669"/>
    <property type="project" value="InterPro"/>
</dbReference>
<dbReference type="InterPro" id="IPR027057">
    <property type="entry name" value="CAXX_Prtase_1"/>
</dbReference>
<evidence type="ECO:0000259" key="12">
    <source>
        <dbReference type="Pfam" id="PF16491"/>
    </source>
</evidence>
<keyword evidence="1 8" id="KW-0645">Protease</keyword>
<feature type="binding site" evidence="7">
    <location>
        <position position="376"/>
    </location>
    <ligand>
        <name>Zn(2+)</name>
        <dbReference type="ChEBI" id="CHEBI:29105"/>
        <note>catalytic</note>
    </ligand>
</feature>
<feature type="binding site" evidence="7">
    <location>
        <position position="296"/>
    </location>
    <ligand>
        <name>Zn(2+)</name>
        <dbReference type="ChEBI" id="CHEBI:29105"/>
        <note>catalytic</note>
    </ligand>
</feature>
<feature type="transmembrane region" description="Helical" evidence="9">
    <location>
        <begin position="348"/>
        <end position="368"/>
    </location>
</feature>